<organism evidence="2 3">
    <name type="scientific">Azospirillum lipoferum (strain 4B)</name>
    <dbReference type="NCBI Taxonomy" id="862719"/>
    <lineage>
        <taxon>Bacteria</taxon>
        <taxon>Pseudomonadati</taxon>
        <taxon>Pseudomonadota</taxon>
        <taxon>Alphaproteobacteria</taxon>
        <taxon>Rhodospirillales</taxon>
        <taxon>Azospirillaceae</taxon>
        <taxon>Azospirillum</taxon>
    </lineage>
</organism>
<feature type="region of interest" description="Disordered" evidence="1">
    <location>
        <begin position="31"/>
        <end position="53"/>
    </location>
</feature>
<reference evidence="3" key="1">
    <citation type="journal article" date="2011" name="PLoS Genet.">
        <title>Azospirillum genomes reveal transition of bacteria from aquatic to terrestrial environments.</title>
        <authorList>
            <person name="Wisniewski-Dye F."/>
            <person name="Borziak K."/>
            <person name="Khalsa-Moyers G."/>
            <person name="Alexandre G."/>
            <person name="Sukharnikov L.O."/>
            <person name="Wuichet K."/>
            <person name="Hurst G.B."/>
            <person name="McDonald W.H."/>
            <person name="Robertson J.S."/>
            <person name="Barbe V."/>
            <person name="Calteau A."/>
            <person name="Rouy Z."/>
            <person name="Mangenot S."/>
            <person name="Prigent-Combaret C."/>
            <person name="Normand P."/>
            <person name="Boyer M."/>
            <person name="Siguier P."/>
            <person name="Dessaux Y."/>
            <person name="Elmerich C."/>
            <person name="Condemine G."/>
            <person name="Krishnen G."/>
            <person name="Kennedy I."/>
            <person name="Paterson A.H."/>
            <person name="Gonzalez V."/>
            <person name="Mavingui P."/>
            <person name="Zhulin I.B."/>
        </authorList>
    </citation>
    <scope>NUCLEOTIDE SEQUENCE [LARGE SCALE GENOMIC DNA]</scope>
    <source>
        <strain evidence="3">4B</strain>
    </source>
</reference>
<proteinExistence type="predicted"/>
<sequence>MLASVFEHHPHRARASGAYFGDPCFVMLTPSSQETGPPANPARSLSKAKGSTGRHVKNALRAIEFRMA</sequence>
<dbReference type="EMBL" id="FQ311868">
    <property type="protein sequence ID" value="CBS86258.1"/>
    <property type="molecule type" value="Genomic_DNA"/>
</dbReference>
<gene>
    <name evidence="2" type="ordered locus">AZOLI_0917</name>
</gene>
<accession>G7Z5L6</accession>
<dbReference type="HOGENOM" id="CLU_2784935_0_0_5"/>
<evidence type="ECO:0000313" key="3">
    <source>
        <dbReference type="Proteomes" id="UP000005667"/>
    </source>
</evidence>
<dbReference type="Proteomes" id="UP000005667">
    <property type="component" value="Chromosome"/>
</dbReference>
<dbReference type="AlphaFoldDB" id="G7Z5L6"/>
<evidence type="ECO:0000256" key="1">
    <source>
        <dbReference type="SAM" id="MobiDB-lite"/>
    </source>
</evidence>
<name>G7Z5L6_AZOL4</name>
<evidence type="ECO:0000313" key="2">
    <source>
        <dbReference type="EMBL" id="CBS86258.1"/>
    </source>
</evidence>
<keyword evidence="3" id="KW-1185">Reference proteome</keyword>
<protein>
    <submittedName>
        <fullName evidence="2">Uncharacterized protein</fullName>
    </submittedName>
</protein>
<dbReference type="KEGG" id="ali:AZOLI_0917"/>